<evidence type="ECO:0000313" key="4">
    <source>
        <dbReference type="EMBL" id="RWS20197.1"/>
    </source>
</evidence>
<dbReference type="InterPro" id="IPR042185">
    <property type="entry name" value="Serpin_sf_2"/>
</dbReference>
<keyword evidence="2" id="KW-0722">Serine protease inhibitor</keyword>
<dbReference type="Proteomes" id="UP000288716">
    <property type="component" value="Unassembled WGS sequence"/>
</dbReference>
<organism evidence="4 5">
    <name type="scientific">Leptotrombidium deliense</name>
    <dbReference type="NCBI Taxonomy" id="299467"/>
    <lineage>
        <taxon>Eukaryota</taxon>
        <taxon>Metazoa</taxon>
        <taxon>Ecdysozoa</taxon>
        <taxon>Arthropoda</taxon>
        <taxon>Chelicerata</taxon>
        <taxon>Arachnida</taxon>
        <taxon>Acari</taxon>
        <taxon>Acariformes</taxon>
        <taxon>Trombidiformes</taxon>
        <taxon>Prostigmata</taxon>
        <taxon>Anystina</taxon>
        <taxon>Parasitengona</taxon>
        <taxon>Trombiculoidea</taxon>
        <taxon>Trombiculidae</taxon>
        <taxon>Leptotrombidium</taxon>
    </lineage>
</organism>
<name>A0A443RXV6_9ACAR</name>
<dbReference type="OrthoDB" id="9518664at2759"/>
<dbReference type="VEuPathDB" id="VectorBase:LDEU011843"/>
<proteinExistence type="predicted"/>
<dbReference type="GO" id="GO:0004867">
    <property type="term" value="F:serine-type endopeptidase inhibitor activity"/>
    <property type="evidence" value="ECO:0007669"/>
    <property type="project" value="UniProtKB-KW"/>
</dbReference>
<keyword evidence="1" id="KW-0646">Protease inhibitor</keyword>
<evidence type="ECO:0000256" key="2">
    <source>
        <dbReference type="ARBA" id="ARBA00022900"/>
    </source>
</evidence>
<gene>
    <name evidence="4" type="ORF">B4U80_14313</name>
</gene>
<evidence type="ECO:0000259" key="3">
    <source>
        <dbReference type="Pfam" id="PF00079"/>
    </source>
</evidence>
<evidence type="ECO:0000256" key="1">
    <source>
        <dbReference type="ARBA" id="ARBA00022690"/>
    </source>
</evidence>
<dbReference type="InterPro" id="IPR042178">
    <property type="entry name" value="Serpin_sf_1"/>
</dbReference>
<comment type="caution">
    <text evidence="4">The sequence shown here is derived from an EMBL/GenBank/DDBJ whole genome shotgun (WGS) entry which is preliminary data.</text>
</comment>
<keyword evidence="5" id="KW-1185">Reference proteome</keyword>
<evidence type="ECO:0000313" key="5">
    <source>
        <dbReference type="Proteomes" id="UP000288716"/>
    </source>
</evidence>
<feature type="domain" description="Serpin" evidence="3">
    <location>
        <begin position="1"/>
        <end position="113"/>
    </location>
</feature>
<dbReference type="InterPro" id="IPR023796">
    <property type="entry name" value="Serpin_dom"/>
</dbReference>
<dbReference type="InterPro" id="IPR036186">
    <property type="entry name" value="Serpin_sf"/>
</dbReference>
<sequence length="125" mass="14107">MTYETVHKILDKLEDKKIYVSIPKFKIISEKRIDSFEKDDELNWMSSSHATFGGITNKPGLHFSTAYIVTSFMLHESGLKYTAMTAAGSGRSVNQDTFNCDHPFIFFVLTKHKIATLAGVVDKLN</sequence>
<accession>A0A443RXV6</accession>
<dbReference type="Pfam" id="PF00079">
    <property type="entry name" value="Serpin"/>
    <property type="match status" value="1"/>
</dbReference>
<dbReference type="Gene3D" id="3.30.497.10">
    <property type="entry name" value="Antithrombin, subunit I, domain 2"/>
    <property type="match status" value="1"/>
</dbReference>
<dbReference type="EMBL" id="NCKV01019367">
    <property type="protein sequence ID" value="RWS20197.1"/>
    <property type="molecule type" value="Genomic_DNA"/>
</dbReference>
<protein>
    <recommendedName>
        <fullName evidence="3">Serpin domain-containing protein</fullName>
    </recommendedName>
</protein>
<reference evidence="4 5" key="1">
    <citation type="journal article" date="2018" name="Gigascience">
        <title>Genomes of trombidid mites reveal novel predicted allergens and laterally-transferred genes associated with secondary metabolism.</title>
        <authorList>
            <person name="Dong X."/>
            <person name="Chaisiri K."/>
            <person name="Xia D."/>
            <person name="Armstrong S.D."/>
            <person name="Fang Y."/>
            <person name="Donnelly M.J."/>
            <person name="Kadowaki T."/>
            <person name="McGarry J.W."/>
            <person name="Darby A.C."/>
            <person name="Makepeace B.L."/>
        </authorList>
    </citation>
    <scope>NUCLEOTIDE SEQUENCE [LARGE SCALE GENOMIC DNA]</scope>
    <source>
        <strain evidence="4">UoL-UT</strain>
    </source>
</reference>
<dbReference type="SUPFAM" id="SSF56574">
    <property type="entry name" value="Serpins"/>
    <property type="match status" value="1"/>
</dbReference>
<dbReference type="AlphaFoldDB" id="A0A443RXV6"/>
<dbReference type="Gene3D" id="2.30.39.10">
    <property type="entry name" value="Alpha-1-antitrypsin, domain 1"/>
    <property type="match status" value="1"/>
</dbReference>